<dbReference type="AlphaFoldDB" id="A0AAD8FNQ8"/>
<keyword evidence="1" id="KW-0472">Membrane</keyword>
<gene>
    <name evidence="2" type="primary">CLDND1</name>
    <name evidence="2" type="ORF">AOXY_G37902</name>
</gene>
<keyword evidence="1" id="KW-0812">Transmembrane</keyword>
<comment type="caution">
    <text evidence="2">The sequence shown here is derived from an EMBL/GenBank/DDBJ whole genome shotgun (WGS) entry which is preliminary data.</text>
</comment>
<feature type="non-terminal residue" evidence="2">
    <location>
        <position position="114"/>
    </location>
</feature>
<protein>
    <submittedName>
        <fullName evidence="2">Claudin domain-containing protein 1-like</fullName>
    </submittedName>
</protein>
<feature type="non-terminal residue" evidence="2">
    <location>
        <position position="1"/>
    </location>
</feature>
<proteinExistence type="predicted"/>
<dbReference type="EMBL" id="JAGXEW010000601">
    <property type="protein sequence ID" value="KAK1138232.1"/>
    <property type="molecule type" value="Genomic_DNA"/>
</dbReference>
<keyword evidence="1" id="KW-1133">Transmembrane helix</keyword>
<feature type="transmembrane region" description="Helical" evidence="1">
    <location>
        <begin position="12"/>
        <end position="32"/>
    </location>
</feature>
<evidence type="ECO:0000256" key="1">
    <source>
        <dbReference type="SAM" id="Phobius"/>
    </source>
</evidence>
<keyword evidence="3" id="KW-1185">Reference proteome</keyword>
<dbReference type="PANTHER" id="PTHR14347">
    <property type="entry name" value="CLAUDIN DOMAIN-CONTAINING PROTEIN 1"/>
    <property type="match status" value="1"/>
</dbReference>
<dbReference type="InterPro" id="IPR042356">
    <property type="entry name" value="CLDN1"/>
</dbReference>
<evidence type="ECO:0000313" key="3">
    <source>
        <dbReference type="Proteomes" id="UP001230051"/>
    </source>
</evidence>
<name>A0AAD8FNQ8_ACIOX</name>
<reference evidence="2" key="1">
    <citation type="submission" date="2022-02" db="EMBL/GenBank/DDBJ databases">
        <title>Atlantic sturgeon de novo genome assembly.</title>
        <authorList>
            <person name="Stock M."/>
            <person name="Klopp C."/>
            <person name="Guiguen Y."/>
            <person name="Cabau C."/>
            <person name="Parinello H."/>
            <person name="Santidrian Yebra-Pimentel E."/>
            <person name="Kuhl H."/>
            <person name="Dirks R.P."/>
            <person name="Guessner J."/>
            <person name="Wuertz S."/>
            <person name="Du K."/>
            <person name="Schartl M."/>
        </authorList>
    </citation>
    <scope>NUCLEOTIDE SEQUENCE</scope>
    <source>
        <strain evidence="2">STURGEONOMICS-FGT-2020</strain>
        <tissue evidence="2">Whole blood</tissue>
    </source>
</reference>
<evidence type="ECO:0000313" key="2">
    <source>
        <dbReference type="EMBL" id="KAK1138232.1"/>
    </source>
</evidence>
<accession>A0AAD8FNQ8</accession>
<dbReference type="Proteomes" id="UP001230051">
    <property type="component" value="Unassembled WGS sequence"/>
</dbReference>
<sequence length="114" mass="11728">VSDLWPCQFLLPIVNLGLMFFGALIGMCACACHSMYPTMGTKTLVFVFVIPHRAVHAGGGRVLHGWSAAAAQPGGAAGRGAAGRGAVHDGRAARLCVPVQPQGVLTHAGLQGRL</sequence>
<dbReference type="PANTHER" id="PTHR14347:SF3">
    <property type="entry name" value="CLAUDIN DOMAIN-CONTAINING PROTEIN 1"/>
    <property type="match status" value="1"/>
</dbReference>
<organism evidence="2 3">
    <name type="scientific">Acipenser oxyrinchus oxyrinchus</name>
    <dbReference type="NCBI Taxonomy" id="40147"/>
    <lineage>
        <taxon>Eukaryota</taxon>
        <taxon>Metazoa</taxon>
        <taxon>Chordata</taxon>
        <taxon>Craniata</taxon>
        <taxon>Vertebrata</taxon>
        <taxon>Euteleostomi</taxon>
        <taxon>Actinopterygii</taxon>
        <taxon>Chondrostei</taxon>
        <taxon>Acipenseriformes</taxon>
        <taxon>Acipenseridae</taxon>
        <taxon>Acipenser</taxon>
    </lineage>
</organism>